<dbReference type="InterPro" id="IPR013714">
    <property type="entry name" value="Golgi_TVP15"/>
</dbReference>
<dbReference type="AlphaFoldDB" id="K3WM18"/>
<feature type="transmembrane region" description="Helical" evidence="5">
    <location>
        <begin position="54"/>
        <end position="72"/>
    </location>
</feature>
<keyword evidence="2 5" id="KW-0812">Transmembrane</keyword>
<dbReference type="PANTHER" id="PTHR38894:SF1">
    <property type="entry name" value="TRANSMEMBRANE PROTEIN"/>
    <property type="match status" value="1"/>
</dbReference>
<dbReference type="VEuPathDB" id="FungiDB:PYU1_G005998"/>
<evidence type="ECO:0000256" key="3">
    <source>
        <dbReference type="ARBA" id="ARBA00022989"/>
    </source>
</evidence>
<dbReference type="PANTHER" id="PTHR38894">
    <property type="entry name" value="TRANSMEMBRANE PROTEIN"/>
    <property type="match status" value="1"/>
</dbReference>
<keyword evidence="7" id="KW-1185">Reference proteome</keyword>
<dbReference type="EnsemblProtists" id="PYU1_T006010">
    <property type="protein sequence ID" value="PYU1_T006010"/>
    <property type="gene ID" value="PYU1_G005998"/>
</dbReference>
<dbReference type="GO" id="GO:0016020">
    <property type="term" value="C:membrane"/>
    <property type="evidence" value="ECO:0007669"/>
    <property type="project" value="UniProtKB-SubCell"/>
</dbReference>
<reference evidence="7" key="2">
    <citation type="submission" date="2010-04" db="EMBL/GenBank/DDBJ databases">
        <authorList>
            <person name="Buell R."/>
            <person name="Hamilton J."/>
            <person name="Hostetler J."/>
        </authorList>
    </citation>
    <scope>NUCLEOTIDE SEQUENCE [LARGE SCALE GENOMIC DNA]</scope>
    <source>
        <strain evidence="7">DAOM:BR144</strain>
    </source>
</reference>
<protein>
    <recommendedName>
        <fullName evidence="8">Golgi apparatus membrane protein TVP15</fullName>
    </recommendedName>
</protein>
<organism evidence="6 7">
    <name type="scientific">Globisporangium ultimum (strain ATCC 200006 / CBS 805.95 / DAOM BR144)</name>
    <name type="common">Pythium ultimum</name>
    <dbReference type="NCBI Taxonomy" id="431595"/>
    <lineage>
        <taxon>Eukaryota</taxon>
        <taxon>Sar</taxon>
        <taxon>Stramenopiles</taxon>
        <taxon>Oomycota</taxon>
        <taxon>Peronosporomycetes</taxon>
        <taxon>Pythiales</taxon>
        <taxon>Pythiaceae</taxon>
        <taxon>Globisporangium</taxon>
    </lineage>
</organism>
<evidence type="ECO:0008006" key="8">
    <source>
        <dbReference type="Google" id="ProtNLM"/>
    </source>
</evidence>
<evidence type="ECO:0000313" key="7">
    <source>
        <dbReference type="Proteomes" id="UP000019132"/>
    </source>
</evidence>
<dbReference type="EMBL" id="GL376625">
    <property type="status" value="NOT_ANNOTATED_CDS"/>
    <property type="molecule type" value="Genomic_DNA"/>
</dbReference>
<sequence>MMEPTASTTAAAPAPPARQVSNLQVPQVFKEKADALAQQISGTDIKRINGYMRLANLLCAALLTVTCVIRLFSVPSYAHFLVVIYIMFLAGALVFIENHEQFPSVAEKVKTNFGFMFTAFGKAAFILSISFLAFSQGTMGVLIGVLFFVLALFNFFLIYRHPAYQSTMTKTEGTHPQDEDLEDMPELRYNTAPVATAAATTTIHATTTTTTKTAHVVV</sequence>
<evidence type="ECO:0000256" key="5">
    <source>
        <dbReference type="SAM" id="Phobius"/>
    </source>
</evidence>
<keyword evidence="3 5" id="KW-1133">Transmembrane helix</keyword>
<evidence type="ECO:0000256" key="4">
    <source>
        <dbReference type="ARBA" id="ARBA00023136"/>
    </source>
</evidence>
<feature type="transmembrane region" description="Helical" evidence="5">
    <location>
        <begin position="116"/>
        <end position="134"/>
    </location>
</feature>
<evidence type="ECO:0000313" key="6">
    <source>
        <dbReference type="EnsemblProtists" id="PYU1_T006010"/>
    </source>
</evidence>
<name>K3WM18_GLOUD</name>
<reference evidence="6" key="3">
    <citation type="submission" date="2015-02" db="UniProtKB">
        <authorList>
            <consortium name="EnsemblProtists"/>
        </authorList>
    </citation>
    <scope>IDENTIFICATION</scope>
    <source>
        <strain evidence="6">DAOM BR144</strain>
    </source>
</reference>
<feature type="transmembrane region" description="Helical" evidence="5">
    <location>
        <begin position="78"/>
        <end position="96"/>
    </location>
</feature>
<dbReference type="Pfam" id="PF08507">
    <property type="entry name" value="COPI_assoc"/>
    <property type="match status" value="1"/>
</dbReference>
<proteinExistence type="predicted"/>
<dbReference type="Proteomes" id="UP000019132">
    <property type="component" value="Unassembled WGS sequence"/>
</dbReference>
<comment type="subcellular location">
    <subcellularLocation>
        <location evidence="1">Membrane</location>
        <topology evidence="1">Multi-pass membrane protein</topology>
    </subcellularLocation>
</comment>
<dbReference type="eggNOG" id="ENOG502RZV1">
    <property type="taxonomic scope" value="Eukaryota"/>
</dbReference>
<keyword evidence="4 5" id="KW-0472">Membrane</keyword>
<accession>K3WM18</accession>
<evidence type="ECO:0000256" key="2">
    <source>
        <dbReference type="ARBA" id="ARBA00022692"/>
    </source>
</evidence>
<dbReference type="InParanoid" id="K3WM18"/>
<dbReference type="HOGENOM" id="CLU_072944_0_0_1"/>
<reference evidence="7" key="1">
    <citation type="journal article" date="2010" name="Genome Biol.">
        <title>Genome sequence of the necrotrophic plant pathogen Pythium ultimum reveals original pathogenicity mechanisms and effector repertoire.</title>
        <authorList>
            <person name="Levesque C.A."/>
            <person name="Brouwer H."/>
            <person name="Cano L."/>
            <person name="Hamilton J.P."/>
            <person name="Holt C."/>
            <person name="Huitema E."/>
            <person name="Raffaele S."/>
            <person name="Robideau G.P."/>
            <person name="Thines M."/>
            <person name="Win J."/>
            <person name="Zerillo M.M."/>
            <person name="Beakes G.W."/>
            <person name="Boore J.L."/>
            <person name="Busam D."/>
            <person name="Dumas B."/>
            <person name="Ferriera S."/>
            <person name="Fuerstenberg S.I."/>
            <person name="Gachon C.M."/>
            <person name="Gaulin E."/>
            <person name="Govers F."/>
            <person name="Grenville-Briggs L."/>
            <person name="Horner N."/>
            <person name="Hostetler J."/>
            <person name="Jiang R.H."/>
            <person name="Johnson J."/>
            <person name="Krajaejun T."/>
            <person name="Lin H."/>
            <person name="Meijer H.J."/>
            <person name="Moore B."/>
            <person name="Morris P."/>
            <person name="Phuntmart V."/>
            <person name="Puiu D."/>
            <person name="Shetty J."/>
            <person name="Stajich J.E."/>
            <person name="Tripathy S."/>
            <person name="Wawra S."/>
            <person name="van West P."/>
            <person name="Whitty B.R."/>
            <person name="Coutinho P.M."/>
            <person name="Henrissat B."/>
            <person name="Martin F."/>
            <person name="Thomas P.D."/>
            <person name="Tyler B.M."/>
            <person name="De Vries R.P."/>
            <person name="Kamoun S."/>
            <person name="Yandell M."/>
            <person name="Tisserat N."/>
            <person name="Buell C.R."/>
        </authorList>
    </citation>
    <scope>NUCLEOTIDE SEQUENCE</scope>
    <source>
        <strain evidence="7">DAOM:BR144</strain>
    </source>
</reference>
<evidence type="ECO:0000256" key="1">
    <source>
        <dbReference type="ARBA" id="ARBA00004141"/>
    </source>
</evidence>
<feature type="transmembrane region" description="Helical" evidence="5">
    <location>
        <begin position="140"/>
        <end position="159"/>
    </location>
</feature>